<dbReference type="RefSeq" id="WP_171033662.1">
    <property type="nucleotide sequence ID" value="NZ_CP058350.1"/>
</dbReference>
<organism evidence="2 3">
    <name type="scientific">Peteryoungia desertarenae</name>
    <dbReference type="NCBI Taxonomy" id="1813451"/>
    <lineage>
        <taxon>Bacteria</taxon>
        <taxon>Pseudomonadati</taxon>
        <taxon>Pseudomonadota</taxon>
        <taxon>Alphaproteobacteria</taxon>
        <taxon>Hyphomicrobiales</taxon>
        <taxon>Rhizobiaceae</taxon>
        <taxon>Peteryoungia</taxon>
    </lineage>
</organism>
<protein>
    <submittedName>
        <fullName evidence="2">Uncharacterized protein</fullName>
    </submittedName>
</protein>
<name>A0ABX6QR55_9HYPH</name>
<dbReference type="EMBL" id="CP058350">
    <property type="protein sequence ID" value="QLF70680.1"/>
    <property type="molecule type" value="Genomic_DNA"/>
</dbReference>
<reference evidence="2 3" key="1">
    <citation type="submission" date="2020-06" db="EMBL/GenBank/DDBJ databases">
        <title>Genome sequence of Rhizobium sp strain ADMK78.</title>
        <authorList>
            <person name="Rahi P."/>
        </authorList>
    </citation>
    <scope>NUCLEOTIDE SEQUENCE [LARGE SCALE GENOMIC DNA]</scope>
    <source>
        <strain evidence="2 3">ADMK78</strain>
    </source>
</reference>
<feature type="compositionally biased region" description="Basic residues" evidence="1">
    <location>
        <begin position="11"/>
        <end position="33"/>
    </location>
</feature>
<gene>
    <name evidence="2" type="ORF">FE840_014665</name>
</gene>
<proteinExistence type="predicted"/>
<dbReference type="Proteomes" id="UP000308530">
    <property type="component" value="Chromosome"/>
</dbReference>
<evidence type="ECO:0000256" key="1">
    <source>
        <dbReference type="SAM" id="MobiDB-lite"/>
    </source>
</evidence>
<feature type="compositionally biased region" description="Basic and acidic residues" evidence="1">
    <location>
        <begin position="34"/>
        <end position="60"/>
    </location>
</feature>
<feature type="region of interest" description="Disordered" evidence="1">
    <location>
        <begin position="1"/>
        <end position="80"/>
    </location>
</feature>
<feature type="compositionally biased region" description="Basic and acidic residues" evidence="1">
    <location>
        <begin position="1"/>
        <end position="10"/>
    </location>
</feature>
<keyword evidence="3" id="KW-1185">Reference proteome</keyword>
<sequence length="180" mass="20755">MKEEVTTGKEARRHHNHRHSDSRRHNPATRRIKRSNEAKGDRPKPDKREKRQHWVEEIKSETPIGGKKAKHRPAEDIVAKRQDVGDKPLVKRPRTIFFHDIVEGKEGEFAYASTPLIIEMDESGCDMRIGIVVRLSHLRIDIPTSPEPCKFPHDPSEEPGRIVTFVTADQEYRPATHGRL</sequence>
<evidence type="ECO:0000313" key="2">
    <source>
        <dbReference type="EMBL" id="QLF70680.1"/>
    </source>
</evidence>
<accession>A0ABX6QR55</accession>
<evidence type="ECO:0000313" key="3">
    <source>
        <dbReference type="Proteomes" id="UP000308530"/>
    </source>
</evidence>